<dbReference type="AlphaFoldDB" id="A0A3Q8WUS4"/>
<organism evidence="3 4">
    <name type="scientific">Flaviflexus salsibiostraticola</name>
    <dbReference type="NCBI Taxonomy" id="1282737"/>
    <lineage>
        <taxon>Bacteria</taxon>
        <taxon>Bacillati</taxon>
        <taxon>Actinomycetota</taxon>
        <taxon>Actinomycetes</taxon>
        <taxon>Actinomycetales</taxon>
        <taxon>Actinomycetaceae</taxon>
        <taxon>Flaviflexus</taxon>
    </lineage>
</organism>
<dbReference type="EMBL" id="CP034438">
    <property type="protein sequence ID" value="AZN30818.1"/>
    <property type="molecule type" value="Genomic_DNA"/>
</dbReference>
<evidence type="ECO:0000256" key="1">
    <source>
        <dbReference type="SAM" id="Phobius"/>
    </source>
</evidence>
<dbReference type="PANTHER" id="PTHR35788:SF1">
    <property type="entry name" value="EXPORTED PROTEIN"/>
    <property type="match status" value="1"/>
</dbReference>
<reference evidence="3 4" key="1">
    <citation type="submission" date="2018-12" db="EMBL/GenBank/DDBJ databases">
        <title>Complete genome sequence of Flaviflexus salsibiostraticola KCTC 33148.</title>
        <authorList>
            <person name="Bae J.-W."/>
        </authorList>
    </citation>
    <scope>NUCLEOTIDE SEQUENCE [LARGE SCALE GENOMIC DNA]</scope>
    <source>
        <strain evidence="3 4">KCTC 33148</strain>
    </source>
</reference>
<dbReference type="InterPro" id="IPR022029">
    <property type="entry name" value="YoaR-like_PG-bd"/>
</dbReference>
<feature type="domain" description="YoaR-like putative peptidoglycan binding" evidence="2">
    <location>
        <begin position="132"/>
        <end position="193"/>
    </location>
</feature>
<evidence type="ECO:0000259" key="2">
    <source>
        <dbReference type="Pfam" id="PF12229"/>
    </source>
</evidence>
<dbReference type="Pfam" id="PF12229">
    <property type="entry name" value="PG_binding_4"/>
    <property type="match status" value="1"/>
</dbReference>
<protein>
    <recommendedName>
        <fullName evidence="2">YoaR-like putative peptidoglycan binding domain-containing protein</fullName>
    </recommendedName>
</protein>
<dbReference type="InterPro" id="IPR052913">
    <property type="entry name" value="Glycopeptide_resist_protein"/>
</dbReference>
<dbReference type="Proteomes" id="UP000270021">
    <property type="component" value="Chromosome"/>
</dbReference>
<proteinExistence type="predicted"/>
<dbReference type="KEGG" id="fsl:EJO69_11280"/>
<keyword evidence="1" id="KW-0812">Transmembrane</keyword>
<dbReference type="PANTHER" id="PTHR35788">
    <property type="entry name" value="EXPORTED PROTEIN-RELATED"/>
    <property type="match status" value="1"/>
</dbReference>
<keyword evidence="1" id="KW-0472">Membrane</keyword>
<accession>A0A3Q8WUS4</accession>
<keyword evidence="1" id="KW-1133">Transmembrane helix</keyword>
<evidence type="ECO:0000313" key="3">
    <source>
        <dbReference type="EMBL" id="AZN30818.1"/>
    </source>
</evidence>
<feature type="transmembrane region" description="Helical" evidence="1">
    <location>
        <begin position="21"/>
        <end position="45"/>
    </location>
</feature>
<sequence length="572" mass="61368">MTWNDEWIVDDEGPAERERRLWPWILAGAAALLAVIYIVAAFWFAGRIPGNTTVAGVEVGGMSEADAARTIEAELDDVVQEPVPVTIVGTDITGEIDPTGTGVAIDGDATVDGITGLSFNPAHLCRHLSGSAELEPVVTIDEKALAAEIDRLNEQLGAEPSNATISFAGSTIQTEPQVDGTGIDVDSAVAVLSSGWLSATRPIELEAVDLEPTITDEDVERVRDEQAEPLVAAPLTVTVGEREVVLRPIDLAAAASFEEVEGELAMMLDEQELVDLVVEGAGDDLNAPRDAEILIEDHAVGPVIKPSEKGMVIDREATGEAIAQVATTETRTVAAVVSEEDPEFTTADAEALGIKEVVSEISTPLTNDPVRTENLIVGTAKTNNTLIRPGETFSLLERLGPITEENGFVSSGVVMDGFNSTALGGGLSQLSTNTFNIGYRAGMEDIAHQPHSKYFDRYPMGVEATVWQPTVDMKWRNTSPYGVLVETWVEGGEVRSRLWSTSYYSVDITVSEPYNFRQPTTEVNTSPDCEPYGAGGPGFTVDVRRTVTREGEMIFNNAYSWTYQPVHAAVCG</sequence>
<name>A0A3Q8WUS4_9ACTO</name>
<keyword evidence="4" id="KW-1185">Reference proteome</keyword>
<dbReference type="OrthoDB" id="9813301at2"/>
<dbReference type="Pfam" id="PF04294">
    <property type="entry name" value="VanW"/>
    <property type="match status" value="1"/>
</dbReference>
<dbReference type="RefSeq" id="WP_126041892.1">
    <property type="nucleotide sequence ID" value="NZ_CP034438.1"/>
</dbReference>
<gene>
    <name evidence="3" type="ORF">EJO69_11280</name>
</gene>
<evidence type="ECO:0000313" key="4">
    <source>
        <dbReference type="Proteomes" id="UP000270021"/>
    </source>
</evidence>
<dbReference type="InterPro" id="IPR007391">
    <property type="entry name" value="Vancomycin_resist_VanW"/>
</dbReference>